<keyword evidence="3" id="KW-1185">Reference proteome</keyword>
<name>A0AAV7KUJ5_PLEWA</name>
<gene>
    <name evidence="2" type="ORF">NDU88_003050</name>
</gene>
<accession>A0AAV7KUJ5</accession>
<dbReference type="Proteomes" id="UP001066276">
    <property type="component" value="Chromosome 12"/>
</dbReference>
<evidence type="ECO:0000313" key="2">
    <source>
        <dbReference type="EMBL" id="KAJ1082887.1"/>
    </source>
</evidence>
<dbReference type="EMBL" id="JANPWB010000016">
    <property type="protein sequence ID" value="KAJ1082887.1"/>
    <property type="molecule type" value="Genomic_DNA"/>
</dbReference>
<comment type="caution">
    <text evidence="2">The sequence shown here is derived from an EMBL/GenBank/DDBJ whole genome shotgun (WGS) entry which is preliminary data.</text>
</comment>
<feature type="region of interest" description="Disordered" evidence="1">
    <location>
        <begin position="1"/>
        <end position="56"/>
    </location>
</feature>
<organism evidence="2 3">
    <name type="scientific">Pleurodeles waltl</name>
    <name type="common">Iberian ribbed newt</name>
    <dbReference type="NCBI Taxonomy" id="8319"/>
    <lineage>
        <taxon>Eukaryota</taxon>
        <taxon>Metazoa</taxon>
        <taxon>Chordata</taxon>
        <taxon>Craniata</taxon>
        <taxon>Vertebrata</taxon>
        <taxon>Euteleostomi</taxon>
        <taxon>Amphibia</taxon>
        <taxon>Batrachia</taxon>
        <taxon>Caudata</taxon>
        <taxon>Salamandroidea</taxon>
        <taxon>Salamandridae</taxon>
        <taxon>Pleurodelinae</taxon>
        <taxon>Pleurodeles</taxon>
    </lineage>
</organism>
<reference evidence="2" key="1">
    <citation type="journal article" date="2022" name="bioRxiv">
        <title>Sequencing and chromosome-scale assembly of the giantPleurodeles waltlgenome.</title>
        <authorList>
            <person name="Brown T."/>
            <person name="Elewa A."/>
            <person name="Iarovenko S."/>
            <person name="Subramanian E."/>
            <person name="Araus A.J."/>
            <person name="Petzold A."/>
            <person name="Susuki M."/>
            <person name="Suzuki K.-i.T."/>
            <person name="Hayashi T."/>
            <person name="Toyoda A."/>
            <person name="Oliveira C."/>
            <person name="Osipova E."/>
            <person name="Leigh N.D."/>
            <person name="Simon A."/>
            <person name="Yun M.H."/>
        </authorList>
    </citation>
    <scope>NUCLEOTIDE SEQUENCE</scope>
    <source>
        <strain evidence="2">20211129_DDA</strain>
        <tissue evidence="2">Liver</tissue>
    </source>
</reference>
<dbReference type="AlphaFoldDB" id="A0AAV7KUJ5"/>
<evidence type="ECO:0000256" key="1">
    <source>
        <dbReference type="SAM" id="MobiDB-lite"/>
    </source>
</evidence>
<evidence type="ECO:0000313" key="3">
    <source>
        <dbReference type="Proteomes" id="UP001066276"/>
    </source>
</evidence>
<sequence>MQRPGSPEKREAASMQPHSPQFKERKLQGCQAAQTAHDVKPKCCRGSRTAGRGGGDVQAFRGRLRLTAQTDNCKFSEVAYCRVRTCSVQPVAGEIISDRRSTLQTAAAIGDPARCSDREEGGTDTASGDEVSLSGSLSEIETVTSLVVTPQTADDIV</sequence>
<feature type="compositionally biased region" description="Basic and acidic residues" evidence="1">
    <location>
        <begin position="1"/>
        <end position="12"/>
    </location>
</feature>
<feature type="region of interest" description="Disordered" evidence="1">
    <location>
        <begin position="111"/>
        <end position="135"/>
    </location>
</feature>
<proteinExistence type="predicted"/>
<protein>
    <submittedName>
        <fullName evidence="2">Uncharacterized protein</fullName>
    </submittedName>
</protein>